<name>A0AA95H8K5_9GAMM</name>
<reference evidence="1" key="2">
    <citation type="submission" date="2023-04" db="EMBL/GenBank/DDBJ databases">
        <authorList>
            <person name="Beletskiy A.V."/>
            <person name="Mardanov A.V."/>
            <person name="Ravin N.V."/>
        </authorList>
    </citation>
    <scope>NUCLEOTIDE SEQUENCE</scope>
    <source>
        <strain evidence="1">GKL-01</strain>
    </source>
</reference>
<accession>A0AA95H8K5</accession>
<protein>
    <submittedName>
        <fullName evidence="1">Uncharacterized protein</fullName>
    </submittedName>
</protein>
<proteinExistence type="predicted"/>
<dbReference type="KEGG" id="tdu:QJT80_02850"/>
<dbReference type="Proteomes" id="UP001300672">
    <property type="component" value="Chromosome"/>
</dbReference>
<reference evidence="1" key="1">
    <citation type="journal article" date="2023" name="Int. J. Mol. Sci.">
        <title>Metagenomics Revealed a New Genus 'Candidatus Thiocaldithrix dubininis' gen. nov., sp. nov. and a New Species 'Candidatus Thiothrix putei' sp. nov. in the Family Thiotrichaceae, Some Members of Which Have Traits of Both Na+- and H+-Motive Energetics.</title>
        <authorList>
            <person name="Ravin N.V."/>
            <person name="Muntyan M.S."/>
            <person name="Smolyakov D.D."/>
            <person name="Rudenko T.S."/>
            <person name="Beletsky A.V."/>
            <person name="Mardanov A.V."/>
            <person name="Grabovich M.Y."/>
        </authorList>
    </citation>
    <scope>NUCLEOTIDE SEQUENCE</scope>
    <source>
        <strain evidence="1">GKL-01</strain>
    </source>
</reference>
<dbReference type="EMBL" id="CP124755">
    <property type="protein sequence ID" value="WGZ91420.1"/>
    <property type="molecule type" value="Genomic_DNA"/>
</dbReference>
<gene>
    <name evidence="1" type="ORF">QJT80_02850</name>
</gene>
<organism evidence="1">
    <name type="scientific">Candidatus Thiocaldithrix dubininis</name>
    <dbReference type="NCBI Taxonomy" id="3080823"/>
    <lineage>
        <taxon>Bacteria</taxon>
        <taxon>Pseudomonadati</taxon>
        <taxon>Pseudomonadota</taxon>
        <taxon>Gammaproteobacteria</taxon>
        <taxon>Thiotrichales</taxon>
        <taxon>Thiotrichaceae</taxon>
        <taxon>Candidatus Thiocaldithrix</taxon>
    </lineage>
</organism>
<evidence type="ECO:0000313" key="1">
    <source>
        <dbReference type="EMBL" id="WGZ91420.1"/>
    </source>
</evidence>
<sequence length="135" mass="15125">MEKFNYQSVLLICGLGVWLAACSQNSLYDENKANAVKEGIANTSPIARANALTDVMTATLNLSDVQQRQVSALNLEYSTRFNVLANSRNPSINKKAEFERLSKEKETRIKALLSSSQIQTYDSNRADLLDTYRIM</sequence>
<dbReference type="AlphaFoldDB" id="A0AA95H8K5"/>
<dbReference type="PROSITE" id="PS51257">
    <property type="entry name" value="PROKAR_LIPOPROTEIN"/>
    <property type="match status" value="1"/>
</dbReference>